<keyword evidence="1" id="KW-1185">Reference proteome</keyword>
<proteinExistence type="predicted"/>
<protein>
    <submittedName>
        <fullName evidence="2">Transposase</fullName>
    </submittedName>
</protein>
<dbReference type="WBParaSite" id="PSAMB.scaffold1308size33154.g12275.t1">
    <property type="protein sequence ID" value="PSAMB.scaffold1308size33154.g12275.t1"/>
    <property type="gene ID" value="PSAMB.scaffold1308size33154.g12275"/>
</dbReference>
<dbReference type="AlphaFoldDB" id="A0A914UW66"/>
<dbReference type="Proteomes" id="UP000887566">
    <property type="component" value="Unplaced"/>
</dbReference>
<accession>A0A914UW66</accession>
<sequence>MAAITHCYANAKRLTCYYHMKKQVQKKMGPKRVPKDRTAPPICTRVNDFGPLCYWYEGAALGAVSTNNGLESLHGRIKRFGTLRKRMSVKTFVKEVRWLMQEWSRASESQPFLSVPPRVHCLLR</sequence>
<evidence type="ECO:0000313" key="1">
    <source>
        <dbReference type="Proteomes" id="UP000887566"/>
    </source>
</evidence>
<evidence type="ECO:0000313" key="2">
    <source>
        <dbReference type="WBParaSite" id="PSAMB.scaffold1308size33154.g12275.t1"/>
    </source>
</evidence>
<organism evidence="1 2">
    <name type="scientific">Plectus sambesii</name>
    <dbReference type="NCBI Taxonomy" id="2011161"/>
    <lineage>
        <taxon>Eukaryota</taxon>
        <taxon>Metazoa</taxon>
        <taxon>Ecdysozoa</taxon>
        <taxon>Nematoda</taxon>
        <taxon>Chromadorea</taxon>
        <taxon>Plectida</taxon>
        <taxon>Plectina</taxon>
        <taxon>Plectoidea</taxon>
        <taxon>Plectidae</taxon>
        <taxon>Plectus</taxon>
    </lineage>
</organism>
<name>A0A914UW66_9BILA</name>
<reference evidence="2" key="1">
    <citation type="submission" date="2022-11" db="UniProtKB">
        <authorList>
            <consortium name="WormBaseParasite"/>
        </authorList>
    </citation>
    <scope>IDENTIFICATION</scope>
</reference>